<dbReference type="AlphaFoldDB" id="A0A0H4WWR5"/>
<dbReference type="Proteomes" id="UP000009026">
    <property type="component" value="Chromosome"/>
</dbReference>
<feature type="chain" id="PRO_5005212088" evidence="2">
    <location>
        <begin position="26"/>
        <end position="484"/>
    </location>
</feature>
<feature type="coiled-coil region" evidence="1">
    <location>
        <begin position="277"/>
        <end position="334"/>
    </location>
</feature>
<evidence type="ECO:0000313" key="3">
    <source>
        <dbReference type="EMBL" id="AKQ67846.1"/>
    </source>
</evidence>
<keyword evidence="4" id="KW-1185">Reference proteome</keyword>
<evidence type="ECO:0000256" key="2">
    <source>
        <dbReference type="SAM" id="SignalP"/>
    </source>
</evidence>
<dbReference type="STRING" id="1297742.A176_004758"/>
<dbReference type="eggNOG" id="COG0457">
    <property type="taxonomic scope" value="Bacteria"/>
</dbReference>
<evidence type="ECO:0000256" key="1">
    <source>
        <dbReference type="SAM" id="Coils"/>
    </source>
</evidence>
<dbReference type="PATRIC" id="fig|1297742.4.peg.4805"/>
<dbReference type="InterPro" id="IPR011990">
    <property type="entry name" value="TPR-like_helical_dom_sf"/>
</dbReference>
<evidence type="ECO:0000313" key="4">
    <source>
        <dbReference type="Proteomes" id="UP000009026"/>
    </source>
</evidence>
<dbReference type="RefSeq" id="WP_002637228.1">
    <property type="nucleotide sequence ID" value="NZ_CP012109.1"/>
</dbReference>
<protein>
    <submittedName>
        <fullName evidence="3">TPR domain protein, putative component of TonB system</fullName>
    </submittedName>
</protein>
<reference evidence="3 4" key="1">
    <citation type="journal article" date="2016" name="PLoS ONE">
        <title>Complete Genome Sequence and Comparative Genomics of a Novel Myxobacterium Myxococcus hansupus.</title>
        <authorList>
            <person name="Sharma G."/>
            <person name="Narwani T."/>
            <person name="Subramanian S."/>
        </authorList>
    </citation>
    <scope>NUCLEOTIDE SEQUENCE [LARGE SCALE GENOMIC DNA]</scope>
    <source>
        <strain evidence="4">mixupus</strain>
    </source>
</reference>
<keyword evidence="1" id="KW-0175">Coiled coil</keyword>
<name>A0A0H4WWR5_9BACT</name>
<feature type="coiled-coil region" evidence="1">
    <location>
        <begin position="359"/>
        <end position="386"/>
    </location>
</feature>
<accession>A0A0H4WWR5</accession>
<keyword evidence="2" id="KW-0732">Signal</keyword>
<proteinExistence type="predicted"/>
<dbReference type="Gene3D" id="1.25.40.10">
    <property type="entry name" value="Tetratricopeptide repeat domain"/>
    <property type="match status" value="3"/>
</dbReference>
<dbReference type="SUPFAM" id="SSF48452">
    <property type="entry name" value="TPR-like"/>
    <property type="match status" value="2"/>
</dbReference>
<gene>
    <name evidence="3" type="ORF">A176_004758</name>
</gene>
<sequence length="484" mass="52884">MPSRPFMRWPCLVSLVLAASVAQGAAAPALPPPDEVMAMLRRVDTARAQGRANALDSELEEQARARRADLMPRLYRAWLTFPSDGCWNELKAISTLDPDNPWPRVGMGLVYIRWGLLAEARAPIAAALKLKPGFGPALWAEGLLLQAEGKPAEAEVRLREALAQLDAPQIRTSLAMLLAGIPSREADARAELTRTVEAWPEQPEALRKLAQLARAANDVRAAATAGEKLVALKPRDRDAHRLQADLWLAASEKVKATQSLERYAELGGVEPEPLALLARLYRELARKEDEEKALVRLAAAAPTDPEPLLRLAELAEARADAAAAESQLVKASERAPARGDIHVLRARLVLKQSRHQDALVAYRAALAASERRVPEAEAEAAELARHFRLPSQPARGTQEQIYNRVSMGLVALYMNRLKEAPGLKGNLKVQVQVDASGKATGVTVLYDSLNEALITGHAHFAFMDAQYPPGPDTPVFQYVFRPPK</sequence>
<dbReference type="SMART" id="SM00028">
    <property type="entry name" value="TPR"/>
    <property type="match status" value="5"/>
</dbReference>
<dbReference type="KEGG" id="mym:A176_004758"/>
<feature type="signal peptide" evidence="2">
    <location>
        <begin position="1"/>
        <end position="25"/>
    </location>
</feature>
<organism evidence="3 4">
    <name type="scientific">Pseudomyxococcus hansupus</name>
    <dbReference type="NCBI Taxonomy" id="1297742"/>
    <lineage>
        <taxon>Bacteria</taxon>
        <taxon>Pseudomonadati</taxon>
        <taxon>Myxococcota</taxon>
        <taxon>Myxococcia</taxon>
        <taxon>Myxococcales</taxon>
        <taxon>Cystobacterineae</taxon>
        <taxon>Myxococcaceae</taxon>
        <taxon>Pseudomyxococcus</taxon>
    </lineage>
</organism>
<dbReference type="EMBL" id="CP012109">
    <property type="protein sequence ID" value="AKQ67846.1"/>
    <property type="molecule type" value="Genomic_DNA"/>
</dbReference>
<dbReference type="InterPro" id="IPR019734">
    <property type="entry name" value="TPR_rpt"/>
</dbReference>